<gene>
    <name evidence="8" type="ORF">D915_003690</name>
</gene>
<keyword evidence="3" id="KW-0235">DNA replication</keyword>
<dbReference type="GO" id="GO:0006261">
    <property type="term" value="P:DNA-templated DNA replication"/>
    <property type="evidence" value="ECO:0007669"/>
    <property type="project" value="InterPro"/>
</dbReference>
<keyword evidence="9" id="KW-1185">Reference proteome</keyword>
<dbReference type="PANTHER" id="PTHR12708">
    <property type="entry name" value="DNA POLYMERASE EPSILON SUBUNIT B"/>
    <property type="match status" value="1"/>
</dbReference>
<dbReference type="GO" id="GO:0003677">
    <property type="term" value="F:DNA binding"/>
    <property type="evidence" value="ECO:0007669"/>
    <property type="project" value="UniProtKB-KW"/>
</dbReference>
<comment type="caution">
    <text evidence="8">The sequence shown here is derived from an EMBL/GenBank/DDBJ whole genome shotgun (WGS) entry which is preliminary data.</text>
</comment>
<evidence type="ECO:0000256" key="4">
    <source>
        <dbReference type="ARBA" id="ARBA00023125"/>
    </source>
</evidence>
<sequence>MMMVMMTIWVDRWGKDADEHTVVRLISHPWLIWIQDLAISPSLLFSHRGGGRRAFFFVLSRFGCNAEGFGFNNRVVGRRRNSPTFWLPFIISFKNACYLQINMPIRPGHGNQLSMSVLTMKTTLDVQRVEPSKRQKVLRRLVETILRQKIDDSRITRTLCENAVNECKADRNVDTPVLFVVDAFEVPRFQYSATLKKFVPLDSSLGQEQAKSLFPSSAFLKSFVYAHRYEVIYQRVLRHQLFSKVIGFGDSVTDGVQRGSFRIRPIEYLLASGSPIDSVIVLGMLCQLREGDWHLEDPSGIIRLDLTNTVFHEGLFPEGCIVLVEGAYEDKLLRVTGMGLPPTELSDASRRVFSVSNPFGGGSAGAPAAPQDPKMHRLLTTTQAGADAMLVLLGETKLDRAGCIDQLATLFAGYSSCPPVAFVLTGNFLSPDSTGRTCSERRLILRRIIRQLITVYTNAFPVSEDSPSPPQLILVPGPEDPVTASSHILPRPGLPVDLVSDSSTNPTNPYNWLRLVSNPCRIRIYTREIVVFRAEYTRLLVRHCVHLPTIADTVSGVIDDESTQLPGDEGTQITSMFSWRRIAAVVLHDFSLIQTLPLVGMNIDNRVGATLNTGCFELSIDVWSQ</sequence>
<comment type="subcellular location">
    <subcellularLocation>
        <location evidence="1">Nucleus</location>
    </subcellularLocation>
</comment>
<evidence type="ECO:0000259" key="7">
    <source>
        <dbReference type="Pfam" id="PF04042"/>
    </source>
</evidence>
<keyword evidence="4" id="KW-0238">DNA-binding</keyword>
<accession>A0A4E0RFH0</accession>
<evidence type="ECO:0000256" key="6">
    <source>
        <dbReference type="ARBA" id="ARBA00032930"/>
    </source>
</evidence>
<dbReference type="Proteomes" id="UP000230066">
    <property type="component" value="Unassembled WGS sequence"/>
</dbReference>
<dbReference type="EMBL" id="JXXN02001086">
    <property type="protein sequence ID" value="THD25565.1"/>
    <property type="molecule type" value="Genomic_DNA"/>
</dbReference>
<evidence type="ECO:0000256" key="5">
    <source>
        <dbReference type="ARBA" id="ARBA00023242"/>
    </source>
</evidence>
<dbReference type="Pfam" id="PF04042">
    <property type="entry name" value="DNA_pol_E_B"/>
    <property type="match status" value="1"/>
</dbReference>
<evidence type="ECO:0000313" key="9">
    <source>
        <dbReference type="Proteomes" id="UP000230066"/>
    </source>
</evidence>
<dbReference type="PANTHER" id="PTHR12708:SF0">
    <property type="entry name" value="DNA POLYMERASE EPSILON SUBUNIT 2"/>
    <property type="match status" value="1"/>
</dbReference>
<dbReference type="InterPro" id="IPR016266">
    <property type="entry name" value="POLE2"/>
</dbReference>
<keyword evidence="5" id="KW-0539">Nucleus</keyword>
<organism evidence="8 9">
    <name type="scientific">Fasciola hepatica</name>
    <name type="common">Liver fluke</name>
    <dbReference type="NCBI Taxonomy" id="6192"/>
    <lineage>
        <taxon>Eukaryota</taxon>
        <taxon>Metazoa</taxon>
        <taxon>Spiralia</taxon>
        <taxon>Lophotrochozoa</taxon>
        <taxon>Platyhelminthes</taxon>
        <taxon>Trematoda</taxon>
        <taxon>Digenea</taxon>
        <taxon>Plagiorchiida</taxon>
        <taxon>Echinostomata</taxon>
        <taxon>Echinostomatoidea</taxon>
        <taxon>Fasciolidae</taxon>
        <taxon>Fasciola</taxon>
    </lineage>
</organism>
<proteinExistence type="inferred from homology"/>
<dbReference type="AlphaFoldDB" id="A0A4E0RFH0"/>
<protein>
    <recommendedName>
        <fullName evidence="6">DNA polymerase II subunit 2</fullName>
    </recommendedName>
</protein>
<reference evidence="8" key="1">
    <citation type="submission" date="2019-03" db="EMBL/GenBank/DDBJ databases">
        <title>Improved annotation for the trematode Fasciola hepatica.</title>
        <authorList>
            <person name="Choi Y.-J."/>
            <person name="Martin J."/>
            <person name="Mitreva M."/>
        </authorList>
    </citation>
    <scope>NUCLEOTIDE SEQUENCE [LARGE SCALE GENOMIC DNA]</scope>
</reference>
<dbReference type="GO" id="GO:0008622">
    <property type="term" value="C:epsilon DNA polymerase complex"/>
    <property type="evidence" value="ECO:0007669"/>
    <property type="project" value="InterPro"/>
</dbReference>
<evidence type="ECO:0000256" key="2">
    <source>
        <dbReference type="ARBA" id="ARBA00009560"/>
    </source>
</evidence>
<evidence type="ECO:0000256" key="3">
    <source>
        <dbReference type="ARBA" id="ARBA00022705"/>
    </source>
</evidence>
<evidence type="ECO:0000313" key="8">
    <source>
        <dbReference type="EMBL" id="THD25565.1"/>
    </source>
</evidence>
<dbReference type="GO" id="GO:0042276">
    <property type="term" value="P:error-prone translesion synthesis"/>
    <property type="evidence" value="ECO:0007669"/>
    <property type="project" value="TreeGrafter"/>
</dbReference>
<dbReference type="Gene3D" id="1.10.8.60">
    <property type="match status" value="1"/>
</dbReference>
<feature type="domain" description="DNA polymerase alpha/delta/epsilon subunit B" evidence="7">
    <location>
        <begin position="391"/>
        <end position="549"/>
    </location>
</feature>
<name>A0A4E0RFH0_FASHE</name>
<dbReference type="InterPro" id="IPR007185">
    <property type="entry name" value="DNA_pol_a/d/e_bsu"/>
</dbReference>
<comment type="similarity">
    <text evidence="2">Belongs to the DNA polymerase epsilon subunit B family.</text>
</comment>
<evidence type="ECO:0000256" key="1">
    <source>
        <dbReference type="ARBA" id="ARBA00004123"/>
    </source>
</evidence>